<organism evidence="11 12">
    <name type="scientific">Eptatretus burgeri</name>
    <name type="common">Inshore hagfish</name>
    <dbReference type="NCBI Taxonomy" id="7764"/>
    <lineage>
        <taxon>Eukaryota</taxon>
        <taxon>Metazoa</taxon>
        <taxon>Chordata</taxon>
        <taxon>Craniata</taxon>
        <taxon>Vertebrata</taxon>
        <taxon>Cyclostomata</taxon>
        <taxon>Myxini</taxon>
        <taxon>Myxiniformes</taxon>
        <taxon>Myxinidae</taxon>
        <taxon>Eptatretinae</taxon>
        <taxon>Eptatretus</taxon>
    </lineage>
</organism>
<dbReference type="SUPFAM" id="SSF46689">
    <property type="entry name" value="Homeodomain-like"/>
    <property type="match status" value="1"/>
</dbReference>
<feature type="compositionally biased region" description="Basic and acidic residues" evidence="9">
    <location>
        <begin position="14"/>
        <end position="25"/>
    </location>
</feature>
<dbReference type="PANTHER" id="PTHR24340:SF82">
    <property type="entry name" value="HOMEOBOX PROTEIN VND"/>
    <property type="match status" value="1"/>
</dbReference>
<dbReference type="PANTHER" id="PTHR24340">
    <property type="entry name" value="HOMEOBOX PROTEIN NKX"/>
    <property type="match status" value="1"/>
</dbReference>
<evidence type="ECO:0000259" key="10">
    <source>
        <dbReference type="PROSITE" id="PS50071"/>
    </source>
</evidence>
<comment type="subcellular location">
    <subcellularLocation>
        <location evidence="1 7 8">Nucleus</location>
    </subcellularLocation>
</comment>
<evidence type="ECO:0000256" key="7">
    <source>
        <dbReference type="PROSITE-ProRule" id="PRU00108"/>
    </source>
</evidence>
<feature type="compositionally biased region" description="Low complexity" evidence="9">
    <location>
        <begin position="105"/>
        <end position="116"/>
    </location>
</feature>
<protein>
    <submittedName>
        <fullName evidence="11">NK2 homeobox 2</fullName>
    </submittedName>
</protein>
<proteinExistence type="inferred from homology"/>
<evidence type="ECO:0000313" key="12">
    <source>
        <dbReference type="Proteomes" id="UP000694388"/>
    </source>
</evidence>
<evidence type="ECO:0000256" key="5">
    <source>
        <dbReference type="ARBA" id="ARBA00023155"/>
    </source>
</evidence>
<feature type="domain" description="Homeobox" evidence="10">
    <location>
        <begin position="134"/>
        <end position="194"/>
    </location>
</feature>
<dbReference type="Ensembl" id="ENSEBUT00000008915.1">
    <property type="protein sequence ID" value="ENSEBUP00000008413.1"/>
    <property type="gene ID" value="ENSEBUG00000005448.1"/>
</dbReference>
<evidence type="ECO:0000313" key="11">
    <source>
        <dbReference type="Ensembl" id="ENSEBUP00000008413.1"/>
    </source>
</evidence>
<dbReference type="GeneTree" id="ENSGT00940000159727"/>
<dbReference type="InterPro" id="IPR050394">
    <property type="entry name" value="Homeobox_NK-like"/>
</dbReference>
<dbReference type="InterPro" id="IPR009057">
    <property type="entry name" value="Homeodomain-like_sf"/>
</dbReference>
<dbReference type="GO" id="GO:0000981">
    <property type="term" value="F:DNA-binding transcription factor activity, RNA polymerase II-specific"/>
    <property type="evidence" value="ECO:0007669"/>
    <property type="project" value="InterPro"/>
</dbReference>
<dbReference type="OMA" id="HHMAQMY"/>
<feature type="DNA-binding region" description="Homeobox" evidence="7">
    <location>
        <begin position="136"/>
        <end position="195"/>
    </location>
</feature>
<dbReference type="Pfam" id="PF00046">
    <property type="entry name" value="Homeodomain"/>
    <property type="match status" value="1"/>
</dbReference>
<evidence type="ECO:0000256" key="8">
    <source>
        <dbReference type="RuleBase" id="RU000682"/>
    </source>
</evidence>
<feature type="compositionally biased region" description="Acidic residues" evidence="9">
    <location>
        <begin position="26"/>
        <end position="37"/>
    </location>
</feature>
<keyword evidence="4 7" id="KW-0238">DNA-binding</keyword>
<keyword evidence="12" id="KW-1185">Reference proteome</keyword>
<evidence type="ECO:0000256" key="6">
    <source>
        <dbReference type="ARBA" id="ARBA00023242"/>
    </source>
</evidence>
<dbReference type="GO" id="GO:0000978">
    <property type="term" value="F:RNA polymerase II cis-regulatory region sequence-specific DNA binding"/>
    <property type="evidence" value="ECO:0007669"/>
    <property type="project" value="TreeGrafter"/>
</dbReference>
<keyword evidence="5 7" id="KW-0371">Homeobox</keyword>
<name>A0A8C4Q125_EPTBU</name>
<accession>A0A8C4Q125</accession>
<dbReference type="Gene3D" id="1.10.10.60">
    <property type="entry name" value="Homeodomain-like"/>
    <property type="match status" value="1"/>
</dbReference>
<feature type="compositionally biased region" description="Polar residues" evidence="9">
    <location>
        <begin position="1"/>
        <end position="11"/>
    </location>
</feature>
<evidence type="ECO:0000256" key="3">
    <source>
        <dbReference type="ARBA" id="ARBA00022473"/>
    </source>
</evidence>
<dbReference type="InterPro" id="IPR001356">
    <property type="entry name" value="HD"/>
</dbReference>
<dbReference type="InterPro" id="IPR020479">
    <property type="entry name" value="HD_metazoa"/>
</dbReference>
<keyword evidence="3" id="KW-0217">Developmental protein</keyword>
<dbReference type="AlphaFoldDB" id="A0A8C4Q125"/>
<reference evidence="11" key="2">
    <citation type="submission" date="2025-09" db="UniProtKB">
        <authorList>
            <consortium name="Ensembl"/>
        </authorList>
    </citation>
    <scope>IDENTIFICATION</scope>
</reference>
<dbReference type="CDD" id="cd00086">
    <property type="entry name" value="homeodomain"/>
    <property type="match status" value="1"/>
</dbReference>
<comment type="similarity">
    <text evidence="2">Belongs to the NK-2 homeobox family.</text>
</comment>
<evidence type="ECO:0000256" key="4">
    <source>
        <dbReference type="ARBA" id="ARBA00023125"/>
    </source>
</evidence>
<evidence type="ECO:0000256" key="9">
    <source>
        <dbReference type="SAM" id="MobiDB-lite"/>
    </source>
</evidence>
<dbReference type="SMART" id="SM00389">
    <property type="entry name" value="HOX"/>
    <property type="match status" value="1"/>
</dbReference>
<feature type="region of interest" description="Disordered" evidence="9">
    <location>
        <begin position="1"/>
        <end position="53"/>
    </location>
</feature>
<feature type="region of interest" description="Disordered" evidence="9">
    <location>
        <begin position="91"/>
        <end position="137"/>
    </location>
</feature>
<dbReference type="Proteomes" id="UP000694388">
    <property type="component" value="Unplaced"/>
</dbReference>
<evidence type="ECO:0000256" key="2">
    <source>
        <dbReference type="ARBA" id="ARBA00005661"/>
    </source>
</evidence>
<sequence length="285" mass="30700">MSAGSTKTSFSVRDILDLPDPKDEESSPEESGPETEVECIKRDSSASLTEQTRGLALTTPYLDAAENPYARWLAGSEDVRFPLHALGSTRTRAPDTALTPSDSQDGASTDASNSSGSAGGGGGGNGGSAGDGMSKKRKRRVLFSKAQTFELERRFRQQRYLSAPEREHLASLIRLTPTQVKIWFQNHRYKMKRARSEKGCLDMSAPIGTLPSPRRVAVPVLVRDGKPCHGGTFPYACHPASAAAAVAMQAALPHLQRYGAPYGASYPAATYAAFPALLQSQQWAW</sequence>
<feature type="compositionally biased region" description="Gly residues" evidence="9">
    <location>
        <begin position="117"/>
        <end position="130"/>
    </location>
</feature>
<dbReference type="InterPro" id="IPR017970">
    <property type="entry name" value="Homeobox_CS"/>
</dbReference>
<dbReference type="PRINTS" id="PR00024">
    <property type="entry name" value="HOMEOBOX"/>
</dbReference>
<dbReference type="FunFam" id="1.10.10.60:FF:000101">
    <property type="entry name" value="NK2 homeobox 8"/>
    <property type="match status" value="1"/>
</dbReference>
<reference evidence="11" key="1">
    <citation type="submission" date="2025-08" db="UniProtKB">
        <authorList>
            <consortium name="Ensembl"/>
        </authorList>
    </citation>
    <scope>IDENTIFICATION</scope>
</reference>
<keyword evidence="6 7" id="KW-0539">Nucleus</keyword>
<evidence type="ECO:0000256" key="1">
    <source>
        <dbReference type="ARBA" id="ARBA00004123"/>
    </source>
</evidence>
<dbReference type="PROSITE" id="PS00027">
    <property type="entry name" value="HOMEOBOX_1"/>
    <property type="match status" value="1"/>
</dbReference>
<dbReference type="PROSITE" id="PS50071">
    <property type="entry name" value="HOMEOBOX_2"/>
    <property type="match status" value="1"/>
</dbReference>
<dbReference type="GO" id="GO:0030154">
    <property type="term" value="P:cell differentiation"/>
    <property type="evidence" value="ECO:0007669"/>
    <property type="project" value="TreeGrafter"/>
</dbReference>
<dbReference type="GO" id="GO:0005634">
    <property type="term" value="C:nucleus"/>
    <property type="evidence" value="ECO:0007669"/>
    <property type="project" value="UniProtKB-SubCell"/>
</dbReference>